<evidence type="ECO:0000256" key="1">
    <source>
        <dbReference type="SAM" id="MobiDB-lite"/>
    </source>
</evidence>
<accession>A0AA36FU33</accession>
<proteinExistence type="predicted"/>
<dbReference type="Pfam" id="PF21131">
    <property type="entry name" value="eEFSec_4th"/>
    <property type="match status" value="1"/>
</dbReference>
<evidence type="ECO:0000313" key="4">
    <source>
        <dbReference type="Proteomes" id="UP001177023"/>
    </source>
</evidence>
<feature type="non-terminal residue" evidence="3">
    <location>
        <position position="136"/>
    </location>
</feature>
<gene>
    <name evidence="3" type="ORF">MSPICULIGERA_LOCUS5880</name>
</gene>
<feature type="region of interest" description="Disordered" evidence="1">
    <location>
        <begin position="85"/>
        <end position="124"/>
    </location>
</feature>
<dbReference type="Proteomes" id="UP001177023">
    <property type="component" value="Unassembled WGS sequence"/>
</dbReference>
<organism evidence="3 4">
    <name type="scientific">Mesorhabditis spiculigera</name>
    <dbReference type="NCBI Taxonomy" id="96644"/>
    <lineage>
        <taxon>Eukaryota</taxon>
        <taxon>Metazoa</taxon>
        <taxon>Ecdysozoa</taxon>
        <taxon>Nematoda</taxon>
        <taxon>Chromadorea</taxon>
        <taxon>Rhabditida</taxon>
        <taxon>Rhabditina</taxon>
        <taxon>Rhabditomorpha</taxon>
        <taxon>Rhabditoidea</taxon>
        <taxon>Rhabditidae</taxon>
        <taxon>Mesorhabditinae</taxon>
        <taxon>Mesorhabditis</taxon>
    </lineage>
</organism>
<comment type="caution">
    <text evidence="3">The sequence shown here is derived from an EMBL/GenBank/DDBJ whole genome shotgun (WGS) entry which is preliminary data.</text>
</comment>
<dbReference type="EMBL" id="CATQJA010001465">
    <property type="protein sequence ID" value="CAJ0567325.1"/>
    <property type="molecule type" value="Genomic_DNA"/>
</dbReference>
<feature type="compositionally biased region" description="Basic and acidic residues" evidence="1">
    <location>
        <begin position="98"/>
        <end position="124"/>
    </location>
</feature>
<reference evidence="3" key="1">
    <citation type="submission" date="2023-06" db="EMBL/GenBank/DDBJ databases">
        <authorList>
            <person name="Delattre M."/>
        </authorList>
    </citation>
    <scope>NUCLEOTIDE SEQUENCE</scope>
    <source>
        <strain evidence="3">AF72</strain>
    </source>
</reference>
<protein>
    <recommendedName>
        <fullName evidence="2">Selenocysteine-specific elongation factor C-terminal RIFT domain-containing protein</fullName>
    </recommendedName>
</protein>
<keyword evidence="4" id="KW-1185">Reference proteome</keyword>
<dbReference type="AlphaFoldDB" id="A0AA36FU33"/>
<sequence length="136" mass="15432">MSGHGTIPSGRKLHVSTGFDIVMADCSFLKEVESEYEIMPASSLICKDLFKKESRIEIFERMKVILSTGEHGVIEQSFGKGGKARIAIPNARYPTTRHAGEPDEREEQLPSREVNHDREGARQREFRDKEVLQCEI</sequence>
<name>A0AA36FU33_9BILA</name>
<feature type="domain" description="Selenocysteine-specific elongation factor C-terminal RIFT" evidence="2">
    <location>
        <begin position="39"/>
        <end position="110"/>
    </location>
</feature>
<evidence type="ECO:0000313" key="3">
    <source>
        <dbReference type="EMBL" id="CAJ0567325.1"/>
    </source>
</evidence>
<dbReference type="InterPro" id="IPR049394">
    <property type="entry name" value="eEFSec_C"/>
</dbReference>
<evidence type="ECO:0000259" key="2">
    <source>
        <dbReference type="Pfam" id="PF21131"/>
    </source>
</evidence>